<dbReference type="STRING" id="1344416.A0A139B085"/>
<protein>
    <submittedName>
        <fullName evidence="3">DNA glycosylase</fullName>
    </submittedName>
</protein>
<dbReference type="InterPro" id="IPR005019">
    <property type="entry name" value="Adenine_glyco"/>
</dbReference>
<dbReference type="Proteomes" id="UP000070544">
    <property type="component" value="Unassembled WGS sequence"/>
</dbReference>
<evidence type="ECO:0000256" key="2">
    <source>
        <dbReference type="SAM" id="MobiDB-lite"/>
    </source>
</evidence>
<keyword evidence="4" id="KW-1185">Reference proteome</keyword>
<accession>A0A139B085</accession>
<organism evidence="3 4">
    <name type="scientific">Gonapodya prolifera (strain JEL478)</name>
    <name type="common">Monoblepharis prolifera</name>
    <dbReference type="NCBI Taxonomy" id="1344416"/>
    <lineage>
        <taxon>Eukaryota</taxon>
        <taxon>Fungi</taxon>
        <taxon>Fungi incertae sedis</taxon>
        <taxon>Chytridiomycota</taxon>
        <taxon>Chytridiomycota incertae sedis</taxon>
        <taxon>Monoblepharidomycetes</taxon>
        <taxon>Monoblepharidales</taxon>
        <taxon>Gonapodyaceae</taxon>
        <taxon>Gonapodya</taxon>
    </lineage>
</organism>
<feature type="region of interest" description="Disordered" evidence="2">
    <location>
        <begin position="26"/>
        <end position="106"/>
    </location>
</feature>
<evidence type="ECO:0000313" key="4">
    <source>
        <dbReference type="Proteomes" id="UP000070544"/>
    </source>
</evidence>
<dbReference type="AlphaFoldDB" id="A0A139B085"/>
<dbReference type="GO" id="GO:0008725">
    <property type="term" value="F:DNA-3-methyladenine glycosylase activity"/>
    <property type="evidence" value="ECO:0007669"/>
    <property type="project" value="InterPro"/>
</dbReference>
<dbReference type="PANTHER" id="PTHR30037:SF4">
    <property type="entry name" value="DNA-3-METHYLADENINE GLYCOSYLASE I"/>
    <property type="match status" value="1"/>
</dbReference>
<proteinExistence type="predicted"/>
<evidence type="ECO:0000313" key="3">
    <source>
        <dbReference type="EMBL" id="KXS22408.1"/>
    </source>
</evidence>
<dbReference type="GO" id="GO:0046872">
    <property type="term" value="F:metal ion binding"/>
    <property type="evidence" value="ECO:0007669"/>
    <property type="project" value="UniProtKB-KW"/>
</dbReference>
<keyword evidence="1" id="KW-0479">Metal-binding</keyword>
<dbReference type="GO" id="GO:0006284">
    <property type="term" value="P:base-excision repair"/>
    <property type="evidence" value="ECO:0007669"/>
    <property type="project" value="InterPro"/>
</dbReference>
<feature type="binding site" evidence="1">
    <location>
        <position position="113"/>
    </location>
    <ligand>
        <name>Zn(2+)</name>
        <dbReference type="ChEBI" id="CHEBI:29105"/>
    </ligand>
</feature>
<dbReference type="OrthoDB" id="3941538at2759"/>
<dbReference type="SUPFAM" id="SSF48150">
    <property type="entry name" value="DNA-glycosylase"/>
    <property type="match status" value="1"/>
</dbReference>
<dbReference type="Gene3D" id="1.10.340.30">
    <property type="entry name" value="Hypothetical protein, domain 2"/>
    <property type="match status" value="1"/>
</dbReference>
<dbReference type="Pfam" id="PF03352">
    <property type="entry name" value="Adenine_glyco"/>
    <property type="match status" value="1"/>
</dbReference>
<feature type="binding site" evidence="1">
    <location>
        <position position="126"/>
    </location>
    <ligand>
        <name>Zn(2+)</name>
        <dbReference type="ChEBI" id="CHEBI:29105"/>
    </ligand>
</feature>
<sequence>MVKFAIYAILPRIRFRQTSAKPFRFIVPPLSPMPPQLRSKSVKSDANPSSNTKTTPTSKRKRGSSDGVSAQTSVASEPTESAKRPRKGAKSVASIEPQPQIAVSKPTPADSYCKWVASTGLHKDYHDVEWGAKVMNTDNRYLFEMLILEGAQAGLSWSTILNKREGYRQAFAGFDPTRVAAFTAKDVERLMNDQGIVRNRAKVNSAISNAKLFLELLPSYDGLFIKYNSGEKTKATSELSDKLSADLKKRGFSFVGSTIMYAFLQAVGIVDDQWVF</sequence>
<dbReference type="PANTHER" id="PTHR30037">
    <property type="entry name" value="DNA-3-METHYLADENINE GLYCOSYLASE 1"/>
    <property type="match status" value="1"/>
</dbReference>
<feature type="compositionally biased region" description="Low complexity" evidence="2">
    <location>
        <begin position="47"/>
        <end position="57"/>
    </location>
</feature>
<dbReference type="InterPro" id="IPR052891">
    <property type="entry name" value="DNA-3mA_glycosylase"/>
</dbReference>
<evidence type="ECO:0000256" key="1">
    <source>
        <dbReference type="PIRSR" id="PIRSR605019-1"/>
    </source>
</evidence>
<keyword evidence="1" id="KW-0862">Zinc</keyword>
<feature type="compositionally biased region" description="Polar residues" evidence="2">
    <location>
        <begin position="66"/>
        <end position="79"/>
    </location>
</feature>
<gene>
    <name evidence="3" type="ORF">M427DRAFT_141879</name>
</gene>
<dbReference type="EMBL" id="KQ965731">
    <property type="protein sequence ID" value="KXS22408.1"/>
    <property type="molecule type" value="Genomic_DNA"/>
</dbReference>
<reference evidence="3 4" key="1">
    <citation type="journal article" date="2015" name="Genome Biol. Evol.">
        <title>Phylogenomic analyses indicate that early fungi evolved digesting cell walls of algal ancestors of land plants.</title>
        <authorList>
            <person name="Chang Y."/>
            <person name="Wang S."/>
            <person name="Sekimoto S."/>
            <person name="Aerts A.L."/>
            <person name="Choi C."/>
            <person name="Clum A."/>
            <person name="LaButti K.M."/>
            <person name="Lindquist E.A."/>
            <person name="Yee Ngan C."/>
            <person name="Ohm R.A."/>
            <person name="Salamov A.A."/>
            <person name="Grigoriev I.V."/>
            <person name="Spatafora J.W."/>
            <person name="Berbee M.L."/>
        </authorList>
    </citation>
    <scope>NUCLEOTIDE SEQUENCE [LARGE SCALE GENOMIC DNA]</scope>
    <source>
        <strain evidence="3 4">JEL478</strain>
    </source>
</reference>
<name>A0A139B085_GONPJ</name>
<dbReference type="InterPro" id="IPR011257">
    <property type="entry name" value="DNA_glycosylase"/>
</dbReference>